<dbReference type="EnsemblMetazoa" id="GBRI026660-RA">
    <property type="protein sequence ID" value="GBRI026660-PA"/>
    <property type="gene ID" value="GBRI026660"/>
</dbReference>
<dbReference type="Proteomes" id="UP000091820">
    <property type="component" value="Unassembled WGS sequence"/>
</dbReference>
<dbReference type="GO" id="GO:0004984">
    <property type="term" value="F:olfactory receptor activity"/>
    <property type="evidence" value="ECO:0007669"/>
    <property type="project" value="InterPro"/>
</dbReference>
<feature type="transmembrane region" description="Helical" evidence="10">
    <location>
        <begin position="81"/>
        <end position="100"/>
    </location>
</feature>
<evidence type="ECO:0000256" key="4">
    <source>
        <dbReference type="ARBA" id="ARBA00022692"/>
    </source>
</evidence>
<keyword evidence="9" id="KW-0807">Transducer</keyword>
<keyword evidence="8" id="KW-0675">Receptor</keyword>
<dbReference type="VEuPathDB" id="VectorBase:GBRI026660"/>
<dbReference type="AlphaFoldDB" id="A0A1A9WP02"/>
<dbReference type="STRING" id="37001.A0A1A9WP02"/>
<proteinExistence type="predicted"/>
<reference evidence="11" key="2">
    <citation type="submission" date="2020-05" db="UniProtKB">
        <authorList>
            <consortium name="EnsemblMetazoa"/>
        </authorList>
    </citation>
    <scope>IDENTIFICATION</scope>
    <source>
        <strain evidence="11">IAEA</strain>
    </source>
</reference>
<reference evidence="12" key="1">
    <citation type="submission" date="2014-03" db="EMBL/GenBank/DDBJ databases">
        <authorList>
            <person name="Aksoy S."/>
            <person name="Warren W."/>
            <person name="Wilson R.K."/>
        </authorList>
    </citation>
    <scope>NUCLEOTIDE SEQUENCE [LARGE SCALE GENOMIC DNA]</scope>
    <source>
        <strain evidence="12">IAEA</strain>
    </source>
</reference>
<keyword evidence="5" id="KW-0552">Olfaction</keyword>
<dbReference type="GO" id="GO:0005886">
    <property type="term" value="C:plasma membrane"/>
    <property type="evidence" value="ECO:0007669"/>
    <property type="project" value="UniProtKB-SubCell"/>
</dbReference>
<evidence type="ECO:0000256" key="10">
    <source>
        <dbReference type="SAM" id="Phobius"/>
    </source>
</evidence>
<keyword evidence="6 10" id="KW-1133">Transmembrane helix</keyword>
<protein>
    <submittedName>
        <fullName evidence="11">Uncharacterized protein</fullName>
    </submittedName>
</protein>
<sequence length="148" mass="17250">MSRRGPVYFRGLSEIVDELRYTAESISTQLLMYCYSGQRFKDESSQVAPEIYSIFEWSHLTKSSQKLLLFAMMRSQRECHLSGAFFMVDLSLFVWVLRTGGSLIAMLKTLDEKQCKKAKFYFMDNLVVVVVVVDFLSSMAFNMQWKNF</sequence>
<dbReference type="Pfam" id="PF02949">
    <property type="entry name" value="7tm_6"/>
    <property type="match status" value="1"/>
</dbReference>
<keyword evidence="3" id="KW-0716">Sensory transduction</keyword>
<evidence type="ECO:0000256" key="1">
    <source>
        <dbReference type="ARBA" id="ARBA00004651"/>
    </source>
</evidence>
<keyword evidence="12" id="KW-1185">Reference proteome</keyword>
<evidence type="ECO:0000256" key="9">
    <source>
        <dbReference type="ARBA" id="ARBA00023224"/>
    </source>
</evidence>
<evidence type="ECO:0000256" key="3">
    <source>
        <dbReference type="ARBA" id="ARBA00022606"/>
    </source>
</evidence>
<keyword evidence="4 10" id="KW-0812">Transmembrane</keyword>
<evidence type="ECO:0000313" key="12">
    <source>
        <dbReference type="Proteomes" id="UP000091820"/>
    </source>
</evidence>
<comment type="subcellular location">
    <subcellularLocation>
        <location evidence="1">Cell membrane</location>
        <topology evidence="1">Multi-pass membrane protein</topology>
    </subcellularLocation>
</comment>
<feature type="transmembrane region" description="Helical" evidence="10">
    <location>
        <begin position="120"/>
        <end position="141"/>
    </location>
</feature>
<name>A0A1A9WP02_9MUSC</name>
<dbReference type="GO" id="GO:0007165">
    <property type="term" value="P:signal transduction"/>
    <property type="evidence" value="ECO:0007669"/>
    <property type="project" value="UniProtKB-KW"/>
</dbReference>
<evidence type="ECO:0000256" key="6">
    <source>
        <dbReference type="ARBA" id="ARBA00022989"/>
    </source>
</evidence>
<evidence type="ECO:0000256" key="2">
    <source>
        <dbReference type="ARBA" id="ARBA00022475"/>
    </source>
</evidence>
<organism evidence="11 12">
    <name type="scientific">Glossina brevipalpis</name>
    <dbReference type="NCBI Taxonomy" id="37001"/>
    <lineage>
        <taxon>Eukaryota</taxon>
        <taxon>Metazoa</taxon>
        <taxon>Ecdysozoa</taxon>
        <taxon>Arthropoda</taxon>
        <taxon>Hexapoda</taxon>
        <taxon>Insecta</taxon>
        <taxon>Pterygota</taxon>
        <taxon>Neoptera</taxon>
        <taxon>Endopterygota</taxon>
        <taxon>Diptera</taxon>
        <taxon>Brachycera</taxon>
        <taxon>Muscomorpha</taxon>
        <taxon>Hippoboscoidea</taxon>
        <taxon>Glossinidae</taxon>
        <taxon>Glossina</taxon>
    </lineage>
</organism>
<dbReference type="PANTHER" id="PTHR21137:SF35">
    <property type="entry name" value="ODORANT RECEPTOR 19A-RELATED"/>
    <property type="match status" value="1"/>
</dbReference>
<evidence type="ECO:0000256" key="8">
    <source>
        <dbReference type="ARBA" id="ARBA00023170"/>
    </source>
</evidence>
<dbReference type="GO" id="GO:0005549">
    <property type="term" value="F:odorant binding"/>
    <property type="evidence" value="ECO:0007669"/>
    <property type="project" value="InterPro"/>
</dbReference>
<accession>A0A1A9WP02</accession>
<evidence type="ECO:0000313" key="11">
    <source>
        <dbReference type="EnsemblMetazoa" id="GBRI026660-PA"/>
    </source>
</evidence>
<dbReference type="PANTHER" id="PTHR21137">
    <property type="entry name" value="ODORANT RECEPTOR"/>
    <property type="match status" value="1"/>
</dbReference>
<keyword evidence="2" id="KW-1003">Cell membrane</keyword>
<dbReference type="InterPro" id="IPR004117">
    <property type="entry name" value="7tm6_olfct_rcpt"/>
</dbReference>
<evidence type="ECO:0000256" key="5">
    <source>
        <dbReference type="ARBA" id="ARBA00022725"/>
    </source>
</evidence>
<keyword evidence="7 10" id="KW-0472">Membrane</keyword>
<evidence type="ECO:0000256" key="7">
    <source>
        <dbReference type="ARBA" id="ARBA00023136"/>
    </source>
</evidence>